<protein>
    <submittedName>
        <fullName evidence="2">Uncharacterized protein</fullName>
    </submittedName>
</protein>
<organism evidence="2 3">
    <name type="scientific">Paraburkholderia fynbosensis</name>
    <dbReference type="NCBI Taxonomy" id="1200993"/>
    <lineage>
        <taxon>Bacteria</taxon>
        <taxon>Pseudomonadati</taxon>
        <taxon>Pseudomonadota</taxon>
        <taxon>Betaproteobacteria</taxon>
        <taxon>Burkholderiales</taxon>
        <taxon>Burkholderiaceae</taxon>
        <taxon>Paraburkholderia</taxon>
    </lineage>
</organism>
<feature type="region of interest" description="Disordered" evidence="1">
    <location>
        <begin position="1"/>
        <end position="25"/>
    </location>
</feature>
<dbReference type="EMBL" id="CADIKI010000008">
    <property type="protein sequence ID" value="CAB3792129.1"/>
    <property type="molecule type" value="Genomic_DNA"/>
</dbReference>
<evidence type="ECO:0000313" key="3">
    <source>
        <dbReference type="Proteomes" id="UP000494252"/>
    </source>
</evidence>
<keyword evidence="3" id="KW-1185">Reference proteome</keyword>
<reference evidence="2 3" key="1">
    <citation type="submission" date="2020-04" db="EMBL/GenBank/DDBJ databases">
        <authorList>
            <person name="De Canck E."/>
        </authorList>
    </citation>
    <scope>NUCLEOTIDE SEQUENCE [LARGE SCALE GENOMIC DNA]</scope>
    <source>
        <strain evidence="2 3">LMG 27177</strain>
    </source>
</reference>
<sequence>MRKPPPRVSWRHDRRPALLPDEKKRRVPGRDAPFLFALSNPPASGPAERLYFFFCGGKSVQTPSYSSAAIPIDSPSVGCG</sequence>
<proteinExistence type="predicted"/>
<gene>
    <name evidence="2" type="ORF">LMG27177_03175</name>
</gene>
<name>A0A6J5G3M7_9BURK</name>
<evidence type="ECO:0000313" key="2">
    <source>
        <dbReference type="EMBL" id="CAB3792129.1"/>
    </source>
</evidence>
<evidence type="ECO:0000256" key="1">
    <source>
        <dbReference type="SAM" id="MobiDB-lite"/>
    </source>
</evidence>
<dbReference type="Proteomes" id="UP000494252">
    <property type="component" value="Unassembled WGS sequence"/>
</dbReference>
<accession>A0A6J5G3M7</accession>
<dbReference type="AlphaFoldDB" id="A0A6J5G3M7"/>